<dbReference type="InterPro" id="IPR011010">
    <property type="entry name" value="DNA_brk_join_enz"/>
</dbReference>
<dbReference type="Gene3D" id="1.10.443.10">
    <property type="entry name" value="Intergrase catalytic core"/>
    <property type="match status" value="1"/>
</dbReference>
<dbReference type="Gene3D" id="1.10.150.130">
    <property type="match status" value="1"/>
</dbReference>
<evidence type="ECO:0000259" key="4">
    <source>
        <dbReference type="PROSITE" id="PS51898"/>
    </source>
</evidence>
<name>A0ABP6WZD7_9FLAO</name>
<dbReference type="InterPro" id="IPR050090">
    <property type="entry name" value="Tyrosine_recombinase_XerCD"/>
</dbReference>
<dbReference type="CDD" id="cd01185">
    <property type="entry name" value="INTN1_C_like"/>
    <property type="match status" value="1"/>
</dbReference>
<dbReference type="InterPro" id="IPR010998">
    <property type="entry name" value="Integrase_recombinase_N"/>
</dbReference>
<keyword evidence="6" id="KW-1185">Reference proteome</keyword>
<evidence type="ECO:0000313" key="5">
    <source>
        <dbReference type="EMBL" id="GAA3557998.1"/>
    </source>
</evidence>
<gene>
    <name evidence="5" type="ORF">GCM10022395_06600</name>
</gene>
<dbReference type="InterPro" id="IPR013762">
    <property type="entry name" value="Integrase-like_cat_sf"/>
</dbReference>
<dbReference type="SUPFAM" id="SSF56349">
    <property type="entry name" value="DNA breaking-rejoining enzymes"/>
    <property type="match status" value="1"/>
</dbReference>
<dbReference type="PANTHER" id="PTHR30349:SF64">
    <property type="entry name" value="PROPHAGE INTEGRASE INTD-RELATED"/>
    <property type="match status" value="1"/>
</dbReference>
<evidence type="ECO:0000256" key="3">
    <source>
        <dbReference type="ARBA" id="ARBA00023172"/>
    </source>
</evidence>
<dbReference type="InterPro" id="IPR002104">
    <property type="entry name" value="Integrase_catalytic"/>
</dbReference>
<evidence type="ECO:0000256" key="1">
    <source>
        <dbReference type="ARBA" id="ARBA00008857"/>
    </source>
</evidence>
<dbReference type="Pfam" id="PF13102">
    <property type="entry name" value="Phage_int_SAM_5"/>
    <property type="match status" value="1"/>
</dbReference>
<comment type="similarity">
    <text evidence="1">Belongs to the 'phage' integrase family.</text>
</comment>
<dbReference type="Proteomes" id="UP001500954">
    <property type="component" value="Unassembled WGS sequence"/>
</dbReference>
<protein>
    <submittedName>
        <fullName evidence="5">Site-specific integrase</fullName>
    </submittedName>
</protein>
<dbReference type="Pfam" id="PF00589">
    <property type="entry name" value="Phage_integrase"/>
    <property type="match status" value="1"/>
</dbReference>
<evidence type="ECO:0000313" key="6">
    <source>
        <dbReference type="Proteomes" id="UP001500954"/>
    </source>
</evidence>
<keyword evidence="2" id="KW-0238">DNA-binding</keyword>
<dbReference type="EMBL" id="BAABCY010000017">
    <property type="protein sequence ID" value="GAA3557998.1"/>
    <property type="molecule type" value="Genomic_DNA"/>
</dbReference>
<reference evidence="6" key="1">
    <citation type="journal article" date="2019" name="Int. J. Syst. Evol. Microbiol.">
        <title>The Global Catalogue of Microorganisms (GCM) 10K type strain sequencing project: providing services to taxonomists for standard genome sequencing and annotation.</title>
        <authorList>
            <consortium name="The Broad Institute Genomics Platform"/>
            <consortium name="The Broad Institute Genome Sequencing Center for Infectious Disease"/>
            <person name="Wu L."/>
            <person name="Ma J."/>
        </authorList>
    </citation>
    <scope>NUCLEOTIDE SEQUENCE [LARGE SCALE GENOMIC DNA]</scope>
    <source>
        <strain evidence="6">JCM 17111</strain>
    </source>
</reference>
<dbReference type="PROSITE" id="PS51898">
    <property type="entry name" value="TYR_RECOMBINASE"/>
    <property type="match status" value="1"/>
</dbReference>
<dbReference type="PANTHER" id="PTHR30349">
    <property type="entry name" value="PHAGE INTEGRASE-RELATED"/>
    <property type="match status" value="1"/>
</dbReference>
<dbReference type="InterPro" id="IPR035386">
    <property type="entry name" value="Arm-DNA-bind_5"/>
</dbReference>
<evidence type="ECO:0000256" key="2">
    <source>
        <dbReference type="ARBA" id="ARBA00023125"/>
    </source>
</evidence>
<dbReference type="InterPro" id="IPR025269">
    <property type="entry name" value="SAM-like_dom"/>
</dbReference>
<keyword evidence="3" id="KW-0233">DNA recombination</keyword>
<feature type="domain" description="Tyr recombinase" evidence="4">
    <location>
        <begin position="230"/>
        <end position="407"/>
    </location>
</feature>
<accession>A0ABP6WZD7</accession>
<organism evidence="5 6">
    <name type="scientific">Snuella lapsa</name>
    <dbReference type="NCBI Taxonomy" id="870481"/>
    <lineage>
        <taxon>Bacteria</taxon>
        <taxon>Pseudomonadati</taxon>
        <taxon>Bacteroidota</taxon>
        <taxon>Flavobacteriia</taxon>
        <taxon>Flavobacteriales</taxon>
        <taxon>Flavobacteriaceae</taxon>
        <taxon>Snuella</taxon>
    </lineage>
</organism>
<dbReference type="Pfam" id="PF17293">
    <property type="entry name" value="Arm-DNA-bind_5"/>
    <property type="match status" value="1"/>
</dbReference>
<proteinExistence type="inferred from homology"/>
<sequence length="417" mass="48447">MAFVFDVQFLKQKIMEISNTFSVLFWLKLASAKNGKAPLYVRITVNGKRAELSLKRKLVISDWDASKNKLKGLGDEAKRINAYLKQVNAQLFEAYQKLKTENKLITASLIKSSFVGTGESRKTLSDIIDYHNEHMKSTLRWGTQKNYFTTHKYIYLFLKQKHRTTDIFLCELNYKFIIDFERFLRHQKEMGNNTVMKHIERLRKMVSLAYKMEWLDKDPFVKFEAKYEKKERCFLTSEELERIENKAFGIGRLQLIKDLFVFSCYTGLSYGDVMGLIANDLCKGIDGKLWIHSYREKTSIPIKVPLLSKALEIIDKYKEHPDSQKRQTLFPTISNQKLNSYLKEIADVCSIKKNLTFHVARHTFATTVLLSNGVPIETVSKLLGHTKLSTTQIYARVVESKISEDMNSLVSRIESRN</sequence>
<comment type="caution">
    <text evidence="5">The sequence shown here is derived from an EMBL/GenBank/DDBJ whole genome shotgun (WGS) entry which is preliminary data.</text>
</comment>